<accession>A0A8X6YP14</accession>
<dbReference type="Proteomes" id="UP000886998">
    <property type="component" value="Unassembled WGS sequence"/>
</dbReference>
<organism evidence="10 11">
    <name type="scientific">Trichonephila inaurata madagascariensis</name>
    <dbReference type="NCBI Taxonomy" id="2747483"/>
    <lineage>
        <taxon>Eukaryota</taxon>
        <taxon>Metazoa</taxon>
        <taxon>Ecdysozoa</taxon>
        <taxon>Arthropoda</taxon>
        <taxon>Chelicerata</taxon>
        <taxon>Arachnida</taxon>
        <taxon>Araneae</taxon>
        <taxon>Araneomorphae</taxon>
        <taxon>Entelegynae</taxon>
        <taxon>Araneoidea</taxon>
        <taxon>Nephilidae</taxon>
        <taxon>Trichonephila</taxon>
        <taxon>Trichonephila inaurata</taxon>
    </lineage>
</organism>
<evidence type="ECO:0000256" key="2">
    <source>
        <dbReference type="ARBA" id="ARBA00022723"/>
    </source>
</evidence>
<proteinExistence type="inferred from homology"/>
<reference evidence="10" key="1">
    <citation type="submission" date="2020-08" db="EMBL/GenBank/DDBJ databases">
        <title>Multicomponent nature underlies the extraordinary mechanical properties of spider dragline silk.</title>
        <authorList>
            <person name="Kono N."/>
            <person name="Nakamura H."/>
            <person name="Mori M."/>
            <person name="Yoshida Y."/>
            <person name="Ohtoshi R."/>
            <person name="Malay A.D."/>
            <person name="Moran D.A.P."/>
            <person name="Tomita M."/>
            <person name="Numata K."/>
            <person name="Arakawa K."/>
        </authorList>
    </citation>
    <scope>NUCLEOTIDE SEQUENCE</scope>
</reference>
<name>A0A8X6YP14_9ARAC</name>
<sequence>MMTAFQTVLEKHGIPDGNFTKINGNCTLSRMQHNWEDSCIELPDQRMQSNTSVNIPRLTCRICDKIFSSKFRLLTHLETHNEVRRLYSCPHCSQSFTRLDNLRRHVKMIHKSESQSFLMPFIENI</sequence>
<dbReference type="FunFam" id="3.30.160.60:FF:000100">
    <property type="entry name" value="Zinc finger 45-like"/>
    <property type="match status" value="1"/>
</dbReference>
<comment type="caution">
    <text evidence="10">The sequence shown here is derived from an EMBL/GenBank/DDBJ whole genome shotgun (WGS) entry which is preliminary data.</text>
</comment>
<evidence type="ECO:0000256" key="3">
    <source>
        <dbReference type="ARBA" id="ARBA00022737"/>
    </source>
</evidence>
<dbReference type="AlphaFoldDB" id="A0A8X6YP14"/>
<dbReference type="InterPro" id="IPR013087">
    <property type="entry name" value="Znf_C2H2_type"/>
</dbReference>
<evidence type="ECO:0000256" key="8">
    <source>
        <dbReference type="PROSITE-ProRule" id="PRU00042"/>
    </source>
</evidence>
<dbReference type="PANTHER" id="PTHR24388">
    <property type="entry name" value="ZINC FINGER PROTEIN"/>
    <property type="match status" value="1"/>
</dbReference>
<dbReference type="SMART" id="SM00355">
    <property type="entry name" value="ZnF_C2H2"/>
    <property type="match status" value="2"/>
</dbReference>
<feature type="domain" description="C2H2-type" evidence="9">
    <location>
        <begin position="58"/>
        <end position="85"/>
    </location>
</feature>
<comment type="similarity">
    <text evidence="7">Belongs to the snail C2H2-type zinc-finger protein family.</text>
</comment>
<dbReference type="Pfam" id="PF00096">
    <property type="entry name" value="zf-C2H2"/>
    <property type="match status" value="1"/>
</dbReference>
<keyword evidence="2" id="KW-0479">Metal-binding</keyword>
<comment type="subcellular location">
    <subcellularLocation>
        <location evidence="1">Nucleus</location>
    </subcellularLocation>
</comment>
<evidence type="ECO:0000256" key="5">
    <source>
        <dbReference type="ARBA" id="ARBA00022833"/>
    </source>
</evidence>
<dbReference type="SUPFAM" id="SSF57667">
    <property type="entry name" value="beta-beta-alpha zinc fingers"/>
    <property type="match status" value="1"/>
</dbReference>
<evidence type="ECO:0000256" key="6">
    <source>
        <dbReference type="ARBA" id="ARBA00023242"/>
    </source>
</evidence>
<dbReference type="OrthoDB" id="6496232at2759"/>
<gene>
    <name evidence="10" type="ORF">TNIN_132692</name>
</gene>
<protein>
    <recommendedName>
        <fullName evidence="9">C2H2-type domain-containing protein</fullName>
    </recommendedName>
</protein>
<evidence type="ECO:0000256" key="7">
    <source>
        <dbReference type="ARBA" id="ARBA00037948"/>
    </source>
</evidence>
<dbReference type="EMBL" id="BMAV01020728">
    <property type="protein sequence ID" value="GFY74416.1"/>
    <property type="molecule type" value="Genomic_DNA"/>
</dbReference>
<dbReference type="Gene3D" id="3.30.160.60">
    <property type="entry name" value="Classic Zinc Finger"/>
    <property type="match status" value="1"/>
</dbReference>
<evidence type="ECO:0000256" key="4">
    <source>
        <dbReference type="ARBA" id="ARBA00022771"/>
    </source>
</evidence>
<evidence type="ECO:0000313" key="10">
    <source>
        <dbReference type="EMBL" id="GFY74416.1"/>
    </source>
</evidence>
<evidence type="ECO:0000259" key="9">
    <source>
        <dbReference type="PROSITE" id="PS50157"/>
    </source>
</evidence>
<evidence type="ECO:0000313" key="11">
    <source>
        <dbReference type="Proteomes" id="UP000886998"/>
    </source>
</evidence>
<dbReference type="PANTHER" id="PTHR24388:SF54">
    <property type="entry name" value="PROTEIN ESCARGOT"/>
    <property type="match status" value="1"/>
</dbReference>
<keyword evidence="6" id="KW-0539">Nucleus</keyword>
<dbReference type="GO" id="GO:0005634">
    <property type="term" value="C:nucleus"/>
    <property type="evidence" value="ECO:0007669"/>
    <property type="project" value="UniProtKB-SubCell"/>
</dbReference>
<dbReference type="Pfam" id="PF13894">
    <property type="entry name" value="zf-C2H2_4"/>
    <property type="match status" value="1"/>
</dbReference>
<evidence type="ECO:0000256" key="1">
    <source>
        <dbReference type="ARBA" id="ARBA00004123"/>
    </source>
</evidence>
<dbReference type="InterPro" id="IPR036236">
    <property type="entry name" value="Znf_C2H2_sf"/>
</dbReference>
<keyword evidence="11" id="KW-1185">Reference proteome</keyword>
<dbReference type="GO" id="GO:0000981">
    <property type="term" value="F:DNA-binding transcription factor activity, RNA polymerase II-specific"/>
    <property type="evidence" value="ECO:0007669"/>
    <property type="project" value="TreeGrafter"/>
</dbReference>
<dbReference type="PROSITE" id="PS00028">
    <property type="entry name" value="ZINC_FINGER_C2H2_1"/>
    <property type="match status" value="2"/>
</dbReference>
<dbReference type="InterPro" id="IPR050527">
    <property type="entry name" value="Snail/Krueppel_Znf"/>
</dbReference>
<keyword evidence="3" id="KW-0677">Repeat</keyword>
<dbReference type="GO" id="GO:0008270">
    <property type="term" value="F:zinc ion binding"/>
    <property type="evidence" value="ECO:0007669"/>
    <property type="project" value="UniProtKB-KW"/>
</dbReference>
<keyword evidence="5" id="KW-0862">Zinc</keyword>
<dbReference type="GO" id="GO:0000978">
    <property type="term" value="F:RNA polymerase II cis-regulatory region sequence-specific DNA binding"/>
    <property type="evidence" value="ECO:0007669"/>
    <property type="project" value="TreeGrafter"/>
</dbReference>
<dbReference type="PROSITE" id="PS50157">
    <property type="entry name" value="ZINC_FINGER_C2H2_2"/>
    <property type="match status" value="2"/>
</dbReference>
<feature type="domain" description="C2H2-type" evidence="9">
    <location>
        <begin position="87"/>
        <end position="115"/>
    </location>
</feature>
<keyword evidence="4 8" id="KW-0863">Zinc-finger</keyword>